<keyword evidence="2" id="KW-1185">Reference proteome</keyword>
<proteinExistence type="predicted"/>
<reference evidence="1 2" key="1">
    <citation type="journal article" date="2015" name="Genome Announc.">
        <title>Draft Genome Sequence of Cyanobacterium Hassallia byssoidea Strain VB512170, Isolated from Monuments in India.</title>
        <authorList>
            <person name="Singh D."/>
            <person name="Chandrababunaidu M.M."/>
            <person name="Panda A."/>
            <person name="Sen D."/>
            <person name="Bhattacharyya S."/>
            <person name="Adhikary S.P."/>
            <person name="Tripathy S."/>
        </authorList>
    </citation>
    <scope>NUCLEOTIDE SEQUENCE [LARGE SCALE GENOMIC DNA]</scope>
    <source>
        <strain evidence="1 2">VB512170</strain>
    </source>
</reference>
<evidence type="ECO:0000313" key="2">
    <source>
        <dbReference type="Proteomes" id="UP000031549"/>
    </source>
</evidence>
<gene>
    <name evidence="1" type="ORF">PI95_032835</name>
</gene>
<comment type="caution">
    <text evidence="1">The sequence shown here is derived from an EMBL/GenBank/DDBJ whole genome shotgun (WGS) entry which is preliminary data.</text>
</comment>
<name>A0A846HKA3_9CYAN</name>
<dbReference type="AlphaFoldDB" id="A0A846HKA3"/>
<dbReference type="RefSeq" id="WP_039738462.1">
    <property type="nucleotide sequence ID" value="NZ_JTCM02000158.1"/>
</dbReference>
<dbReference type="Proteomes" id="UP000031549">
    <property type="component" value="Unassembled WGS sequence"/>
</dbReference>
<accession>A0A846HKA3</accession>
<dbReference type="EMBL" id="JTCM02000158">
    <property type="protein sequence ID" value="NEU77158.1"/>
    <property type="molecule type" value="Genomic_DNA"/>
</dbReference>
<sequence length="61" mass="6807">MSDKEAVLELVKRLPATVSLREILQEIEFIAAVKEGLDEIDQGQGISVESVEQMMAEWTTT</sequence>
<evidence type="ECO:0000313" key="1">
    <source>
        <dbReference type="EMBL" id="NEU77158.1"/>
    </source>
</evidence>
<protein>
    <submittedName>
        <fullName evidence="1">Uncharacterized protein</fullName>
    </submittedName>
</protein>
<organism evidence="1 2">
    <name type="scientific">Hassallia byssoidea VB512170</name>
    <dbReference type="NCBI Taxonomy" id="1304833"/>
    <lineage>
        <taxon>Bacteria</taxon>
        <taxon>Bacillati</taxon>
        <taxon>Cyanobacteriota</taxon>
        <taxon>Cyanophyceae</taxon>
        <taxon>Nostocales</taxon>
        <taxon>Tolypothrichaceae</taxon>
        <taxon>Hassallia</taxon>
    </lineage>
</organism>